<dbReference type="Proteomes" id="UP000279089">
    <property type="component" value="Unassembled WGS sequence"/>
</dbReference>
<protein>
    <submittedName>
        <fullName evidence="1">Crp/Fnr family transcriptional regulator</fullName>
    </submittedName>
</protein>
<keyword evidence="2" id="KW-1185">Reference proteome</keyword>
<comment type="caution">
    <text evidence="1">The sequence shown here is derived from an EMBL/GenBank/DDBJ whole genome shotgun (WGS) entry which is preliminary data.</text>
</comment>
<gene>
    <name evidence="1" type="ORF">EG028_19590</name>
</gene>
<reference evidence="2" key="1">
    <citation type="submission" date="2018-11" db="EMBL/GenBank/DDBJ databases">
        <title>Chitinophaga lutea sp.nov., isolate from arsenic contaminated soil.</title>
        <authorList>
            <person name="Zong Y."/>
        </authorList>
    </citation>
    <scope>NUCLEOTIDE SEQUENCE [LARGE SCALE GENOMIC DNA]</scope>
    <source>
        <strain evidence="2">YLT18</strain>
    </source>
</reference>
<organism evidence="1 2">
    <name type="scientific">Chitinophaga barathri</name>
    <dbReference type="NCBI Taxonomy" id="1647451"/>
    <lineage>
        <taxon>Bacteria</taxon>
        <taxon>Pseudomonadati</taxon>
        <taxon>Bacteroidota</taxon>
        <taxon>Chitinophagia</taxon>
        <taxon>Chitinophagales</taxon>
        <taxon>Chitinophagaceae</taxon>
        <taxon>Chitinophaga</taxon>
    </lineage>
</organism>
<dbReference type="EMBL" id="RMBX01000011">
    <property type="protein sequence ID" value="RPD39332.1"/>
    <property type="molecule type" value="Genomic_DNA"/>
</dbReference>
<dbReference type="InterPro" id="IPR014710">
    <property type="entry name" value="RmlC-like_jellyroll"/>
</dbReference>
<sequence length="225" mass="26732">MYDFIPRSGNADVSKGAIENSYKKALETIQGIYPKVAPETIDFIRERSKMVYFKENSIILDYEQVNSYCLFICSGLMRSCIKYRGRQYTSWYMAAGDMVIAANSWYDQTPSTERLMAMKDTFCIALHYNDLEYIYQRWEGFNLVGRKFTEKYYIQARQMTHWRFFAPLYVYKIIIKQYWNIARQVPLAEISNFLGVARETLSRIRNKRWKDENEDLSSARFADKP</sequence>
<dbReference type="SUPFAM" id="SSF51206">
    <property type="entry name" value="cAMP-binding domain-like"/>
    <property type="match status" value="1"/>
</dbReference>
<evidence type="ECO:0000313" key="2">
    <source>
        <dbReference type="Proteomes" id="UP000279089"/>
    </source>
</evidence>
<dbReference type="Gene3D" id="2.60.120.10">
    <property type="entry name" value="Jelly Rolls"/>
    <property type="match status" value="1"/>
</dbReference>
<evidence type="ECO:0000313" key="1">
    <source>
        <dbReference type="EMBL" id="RPD39332.1"/>
    </source>
</evidence>
<accession>A0A3N4M7D3</accession>
<proteinExistence type="predicted"/>
<name>A0A3N4M7D3_9BACT</name>
<dbReference type="RefSeq" id="WP_120517973.1">
    <property type="nucleotide sequence ID" value="NZ_QXZY01000011.1"/>
</dbReference>
<dbReference type="OrthoDB" id="948610at2"/>
<dbReference type="InterPro" id="IPR018490">
    <property type="entry name" value="cNMP-bd_dom_sf"/>
</dbReference>
<dbReference type="AlphaFoldDB" id="A0A3N4M7D3"/>